<dbReference type="GeneID" id="113215400"/>
<dbReference type="PANTHER" id="PTHR21364:SF2">
    <property type="entry name" value="GENERAL ODORANT-BINDING PROTEIN 19A"/>
    <property type="match status" value="1"/>
</dbReference>
<dbReference type="CDD" id="cd23992">
    <property type="entry name" value="PBP_GOBP"/>
    <property type="match status" value="1"/>
</dbReference>
<dbReference type="Proteomes" id="UP000504606">
    <property type="component" value="Unplaced"/>
</dbReference>
<dbReference type="RefSeq" id="XP_026290809.1">
    <property type="nucleotide sequence ID" value="XM_026435024.2"/>
</dbReference>
<dbReference type="Pfam" id="PF01395">
    <property type="entry name" value="PBP_GOBP"/>
    <property type="match status" value="1"/>
</dbReference>
<accession>A0A6J1TB72</accession>
<keyword evidence="1" id="KW-0732">Signal</keyword>
<dbReference type="SMART" id="SM00708">
    <property type="entry name" value="PhBP"/>
    <property type="match status" value="1"/>
</dbReference>
<dbReference type="InterPro" id="IPR036728">
    <property type="entry name" value="PBP_GOBP_sf"/>
</dbReference>
<dbReference type="InterPro" id="IPR006170">
    <property type="entry name" value="PBP/GOBP"/>
</dbReference>
<evidence type="ECO:0000256" key="1">
    <source>
        <dbReference type="SAM" id="SignalP"/>
    </source>
</evidence>
<dbReference type="GO" id="GO:0005549">
    <property type="term" value="F:odorant binding"/>
    <property type="evidence" value="ECO:0007669"/>
    <property type="project" value="InterPro"/>
</dbReference>
<dbReference type="Gene3D" id="1.10.238.20">
    <property type="entry name" value="Pheromone/general odorant binding protein domain"/>
    <property type="match status" value="1"/>
</dbReference>
<dbReference type="KEGG" id="foc:113215400"/>
<reference evidence="3" key="1">
    <citation type="submission" date="2025-08" db="UniProtKB">
        <authorList>
            <consortium name="RefSeq"/>
        </authorList>
    </citation>
    <scope>IDENTIFICATION</scope>
    <source>
        <tissue evidence="3">Whole organism</tissue>
    </source>
</reference>
<organism evidence="2 3">
    <name type="scientific">Frankliniella occidentalis</name>
    <name type="common">Western flower thrips</name>
    <name type="synonym">Euthrips occidentalis</name>
    <dbReference type="NCBI Taxonomy" id="133901"/>
    <lineage>
        <taxon>Eukaryota</taxon>
        <taxon>Metazoa</taxon>
        <taxon>Ecdysozoa</taxon>
        <taxon>Arthropoda</taxon>
        <taxon>Hexapoda</taxon>
        <taxon>Insecta</taxon>
        <taxon>Pterygota</taxon>
        <taxon>Neoptera</taxon>
        <taxon>Paraneoptera</taxon>
        <taxon>Thysanoptera</taxon>
        <taxon>Terebrantia</taxon>
        <taxon>Thripoidea</taxon>
        <taxon>Thripidae</taxon>
        <taxon>Frankliniella</taxon>
    </lineage>
</organism>
<dbReference type="OrthoDB" id="6610259at2759"/>
<evidence type="ECO:0000313" key="3">
    <source>
        <dbReference type="RefSeq" id="XP_026290809.1"/>
    </source>
</evidence>
<feature type="signal peptide" evidence="1">
    <location>
        <begin position="1"/>
        <end position="22"/>
    </location>
</feature>
<dbReference type="SUPFAM" id="SSF47565">
    <property type="entry name" value="Insect pheromone/odorant-binding proteins"/>
    <property type="match status" value="1"/>
</dbReference>
<gene>
    <name evidence="3" type="primary">LOC113215400</name>
</gene>
<dbReference type="AlphaFoldDB" id="A0A6J1TB72"/>
<keyword evidence="2" id="KW-1185">Reference proteome</keyword>
<evidence type="ECO:0000313" key="2">
    <source>
        <dbReference type="Proteomes" id="UP000504606"/>
    </source>
</evidence>
<name>A0A6J1TB72_FRAOC</name>
<feature type="chain" id="PRO_5026893495" evidence="1">
    <location>
        <begin position="23"/>
        <end position="149"/>
    </location>
</feature>
<protein>
    <submittedName>
        <fullName evidence="3">General odorant-binding protein 72</fullName>
    </submittedName>
</protein>
<proteinExistence type="predicted"/>
<sequence length="149" mass="16410">MHRPAALLCLAVLVALAATALCYPRPAPVVTPEQYEKSLKMLRNVCQPKTGIPADMLERMKGGEFVQDEKAYCYTACFLQTMMVLKNNKVDSKMFKMQVKKMMLPDAAARVINAFTECEGTPAGAEPCETTGLFINCVKKVDPTFNVPA</sequence>
<dbReference type="PANTHER" id="PTHR21364">
    <property type="entry name" value="GENERAL ODORANT-BINDING PROTEIN 19A"/>
    <property type="match status" value="1"/>
</dbReference>